<dbReference type="SUPFAM" id="SSF88946">
    <property type="entry name" value="Sigma2 domain of RNA polymerase sigma factors"/>
    <property type="match status" value="1"/>
</dbReference>
<evidence type="ECO:0000259" key="6">
    <source>
        <dbReference type="Pfam" id="PF08281"/>
    </source>
</evidence>
<evidence type="ECO:0000256" key="1">
    <source>
        <dbReference type="ARBA" id="ARBA00010641"/>
    </source>
</evidence>
<keyword evidence="3" id="KW-0731">Sigma factor</keyword>
<dbReference type="InterPro" id="IPR013325">
    <property type="entry name" value="RNA_pol_sigma_r2"/>
</dbReference>
<proteinExistence type="inferred from homology"/>
<dbReference type="InterPro" id="IPR039425">
    <property type="entry name" value="RNA_pol_sigma-70-like"/>
</dbReference>
<evidence type="ECO:0000313" key="7">
    <source>
        <dbReference type="EMBL" id="MDJ1478917.1"/>
    </source>
</evidence>
<dbReference type="RefSeq" id="WP_313974693.1">
    <property type="nucleotide sequence ID" value="NZ_JASJOR010000001.1"/>
</dbReference>
<organism evidence="7 10">
    <name type="scientific">Xanthocytophaga flava</name>
    <dbReference type="NCBI Taxonomy" id="3048013"/>
    <lineage>
        <taxon>Bacteria</taxon>
        <taxon>Pseudomonadati</taxon>
        <taxon>Bacteroidota</taxon>
        <taxon>Cytophagia</taxon>
        <taxon>Cytophagales</taxon>
        <taxon>Rhodocytophagaceae</taxon>
        <taxon>Xanthocytophaga</taxon>
    </lineage>
</organism>
<dbReference type="InterPro" id="IPR036388">
    <property type="entry name" value="WH-like_DNA-bd_sf"/>
</dbReference>
<dbReference type="AlphaFoldDB" id="A0AAE3QGG1"/>
<evidence type="ECO:0000256" key="3">
    <source>
        <dbReference type="ARBA" id="ARBA00023082"/>
    </source>
</evidence>
<feature type="domain" description="RNA polymerase sigma-70 region 2" evidence="5">
    <location>
        <begin position="23"/>
        <end position="87"/>
    </location>
</feature>
<dbReference type="EMBL" id="JASJOT010000015">
    <property type="protein sequence ID" value="MDJ1495450.1"/>
    <property type="molecule type" value="Genomic_DNA"/>
</dbReference>
<dbReference type="GO" id="GO:0006352">
    <property type="term" value="P:DNA-templated transcription initiation"/>
    <property type="evidence" value="ECO:0007669"/>
    <property type="project" value="InterPro"/>
</dbReference>
<dbReference type="Pfam" id="PF08281">
    <property type="entry name" value="Sigma70_r4_2"/>
    <property type="match status" value="1"/>
</dbReference>
<evidence type="ECO:0000259" key="5">
    <source>
        <dbReference type="Pfam" id="PF04542"/>
    </source>
</evidence>
<keyword evidence="2" id="KW-0805">Transcription regulation</keyword>
<evidence type="ECO:0000313" key="8">
    <source>
        <dbReference type="EMBL" id="MDJ1495450.1"/>
    </source>
</evidence>
<dbReference type="GO" id="GO:0003677">
    <property type="term" value="F:DNA binding"/>
    <property type="evidence" value="ECO:0007669"/>
    <property type="project" value="InterPro"/>
</dbReference>
<evidence type="ECO:0000256" key="2">
    <source>
        <dbReference type="ARBA" id="ARBA00023015"/>
    </source>
</evidence>
<dbReference type="EMBL" id="JASJOS010000001">
    <property type="protein sequence ID" value="MDJ1478917.1"/>
    <property type="molecule type" value="Genomic_DNA"/>
</dbReference>
<comment type="similarity">
    <text evidence="1">Belongs to the sigma-70 factor family. ECF subfamily.</text>
</comment>
<feature type="domain" description="RNA polymerase sigma factor 70 region 4 type 2" evidence="6">
    <location>
        <begin position="116"/>
        <end position="166"/>
    </location>
</feature>
<dbReference type="InterPro" id="IPR013249">
    <property type="entry name" value="RNA_pol_sigma70_r4_t2"/>
</dbReference>
<evidence type="ECO:0000313" key="10">
    <source>
        <dbReference type="Proteomes" id="UP001241110"/>
    </source>
</evidence>
<keyword evidence="4" id="KW-0804">Transcription</keyword>
<dbReference type="PANTHER" id="PTHR43133:SF46">
    <property type="entry name" value="RNA POLYMERASE SIGMA-70 FACTOR ECF SUBFAMILY"/>
    <property type="match status" value="1"/>
</dbReference>
<dbReference type="Gene3D" id="1.10.1740.10">
    <property type="match status" value="1"/>
</dbReference>
<reference evidence="7 9" key="1">
    <citation type="submission" date="2023-05" db="EMBL/GenBank/DDBJ databases">
        <authorList>
            <person name="Zhang X."/>
        </authorList>
    </citation>
    <scope>NUCLEOTIDE SEQUENCE</scope>
    <source>
        <strain evidence="8 9">DM2B3-1</strain>
        <strain evidence="7">YF14B1</strain>
    </source>
</reference>
<name>A0AAE3QGG1_9BACT</name>
<evidence type="ECO:0000256" key="4">
    <source>
        <dbReference type="ARBA" id="ARBA00023163"/>
    </source>
</evidence>
<accession>A0AAE3QGG1</accession>
<dbReference type="Gene3D" id="1.10.10.10">
    <property type="entry name" value="Winged helix-like DNA-binding domain superfamily/Winged helix DNA-binding domain"/>
    <property type="match status" value="1"/>
</dbReference>
<gene>
    <name evidence="7" type="ORF">QNI16_00390</name>
    <name evidence="8" type="ORF">QNI19_21100</name>
</gene>
<keyword evidence="9" id="KW-1185">Reference proteome</keyword>
<dbReference type="Proteomes" id="UP001228581">
    <property type="component" value="Unassembled WGS sequence"/>
</dbReference>
<dbReference type="InterPro" id="IPR014284">
    <property type="entry name" value="RNA_pol_sigma-70_dom"/>
</dbReference>
<dbReference type="PANTHER" id="PTHR43133">
    <property type="entry name" value="RNA POLYMERASE ECF-TYPE SIGMA FACTO"/>
    <property type="match status" value="1"/>
</dbReference>
<dbReference type="InterPro" id="IPR007627">
    <property type="entry name" value="RNA_pol_sigma70_r2"/>
</dbReference>
<dbReference type="NCBIfam" id="TIGR02937">
    <property type="entry name" value="sigma70-ECF"/>
    <property type="match status" value="1"/>
</dbReference>
<evidence type="ECO:0000313" key="9">
    <source>
        <dbReference type="Proteomes" id="UP001228581"/>
    </source>
</evidence>
<dbReference type="SUPFAM" id="SSF88659">
    <property type="entry name" value="Sigma3 and sigma4 domains of RNA polymerase sigma factors"/>
    <property type="match status" value="1"/>
</dbReference>
<protein>
    <submittedName>
        <fullName evidence="7">RNA polymerase sigma factor</fullName>
    </submittedName>
</protein>
<dbReference type="GO" id="GO:0016987">
    <property type="term" value="F:sigma factor activity"/>
    <property type="evidence" value="ECO:0007669"/>
    <property type="project" value="UniProtKB-KW"/>
</dbReference>
<comment type="caution">
    <text evidence="7">The sequence shown here is derived from an EMBL/GenBank/DDBJ whole genome shotgun (WGS) entry which is preliminary data.</text>
</comment>
<dbReference type="Pfam" id="PF04542">
    <property type="entry name" value="Sigma70_r2"/>
    <property type="match status" value="1"/>
</dbReference>
<sequence length="186" mass="22102">MLFSEDELIEGCIRGDRTQQRRLYELFSKRMFVVCLRYAKSRLEAEDVLQESFIKVFEKIKDFRRDCPLEGWIKRIVINTALNQNRSKLYMFPAVDIDDIHEAEDTHSSLSDLSFQELLEMVQQLAPRYQVIFNLYAIEGYQHNEIGTMLGISEGTSKSQYARARAILRQMIEDKQQIKYERFRKE</sequence>
<dbReference type="InterPro" id="IPR013324">
    <property type="entry name" value="RNA_pol_sigma_r3/r4-like"/>
</dbReference>
<dbReference type="Proteomes" id="UP001241110">
    <property type="component" value="Unassembled WGS sequence"/>
</dbReference>